<evidence type="ECO:0000256" key="8">
    <source>
        <dbReference type="ARBA" id="ARBA00022840"/>
    </source>
</evidence>
<evidence type="ECO:0000256" key="12">
    <source>
        <dbReference type="PIRSR" id="PIRSR001558-2"/>
    </source>
</evidence>
<comment type="catalytic activity">
    <reaction evidence="10">
        <text>gamma-L-glutamyl-L-cysteine + glycine + ATP = glutathione + ADP + phosphate + H(+)</text>
        <dbReference type="Rhea" id="RHEA:13557"/>
        <dbReference type="ChEBI" id="CHEBI:15378"/>
        <dbReference type="ChEBI" id="CHEBI:30616"/>
        <dbReference type="ChEBI" id="CHEBI:43474"/>
        <dbReference type="ChEBI" id="CHEBI:57305"/>
        <dbReference type="ChEBI" id="CHEBI:57925"/>
        <dbReference type="ChEBI" id="CHEBI:58173"/>
        <dbReference type="ChEBI" id="CHEBI:456216"/>
        <dbReference type="EC" id="6.3.2.3"/>
    </reaction>
</comment>
<evidence type="ECO:0000313" key="15">
    <source>
        <dbReference type="EMBL" id="CCI47249.1"/>
    </source>
</evidence>
<feature type="binding site" evidence="13">
    <location>
        <begin position="247"/>
        <end position="249"/>
    </location>
    <ligand>
        <name>substrate</name>
    </ligand>
</feature>
<feature type="domain" description="Glutathione synthase substrate-binding" evidence="14">
    <location>
        <begin position="237"/>
        <end position="341"/>
    </location>
</feature>
<sequence>MADLLTCASASPLTSHEADAIDGETIRKASKVLNISTEMLVNLKEEAISYALAHGLTFGREHLFTHIPLTILPVPFPLQEFHHGIILSPLYGKLVDLVSRDINWLHDTLTSVVEDDSFTLRLLELSKSVHSEGILQKTYFGIHRSDYMLHEPKANAKNKCRLLQVELNTIACSFGSLSTKACEMHRFLLGRYGSEIKELDERYKKADYSTRLPRNEALSVIPQAMAKAHQLYGVEDAIVLFVVQPNETNSIDQRCLEYELWKSHRIRVVRKSLSDIATRASLVDIEQRKNALLMEEKEIAVVYFRAGYTPNDYATDMEWTARTVIERSLAIKCPSIAYHLAGTKKVQQVLSQREVLNRFISDEHELELLHASFAGLYGLEHDDQANLDRLRLEVSQNPSAYVLKPQREGGGNNLYGNDVVNAMCTFEPHKLASFILMDRIYPRQIPAVLLRDCSITSGPTLSELGMFITSIFDENGEAIMNCHAGHLLRTKLYSTNEGGVASGFSVLSSPLLIEE</sequence>
<feature type="binding site" evidence="12">
    <location>
        <position position="166"/>
    </location>
    <ligand>
        <name>Mg(2+)</name>
        <dbReference type="ChEBI" id="CHEBI:18420"/>
    </ligand>
</feature>
<keyword evidence="5 10" id="KW-0317">Glutathione biosynthesis</keyword>
<dbReference type="GO" id="GO:0005524">
    <property type="term" value="F:ATP binding"/>
    <property type="evidence" value="ECO:0007669"/>
    <property type="project" value="UniProtKB-UniRule"/>
</dbReference>
<feature type="binding site" evidence="11">
    <location>
        <position position="463"/>
    </location>
    <ligand>
        <name>ATP</name>
        <dbReference type="ChEBI" id="CHEBI:30616"/>
    </ligand>
</feature>
<comment type="cofactor">
    <cofactor evidence="10 12">
        <name>Mg(2+)</name>
        <dbReference type="ChEBI" id="CHEBI:18420"/>
    </cofactor>
    <text evidence="10 12">Binds 1 Mg(2+) ion per subunit.</text>
</comment>
<dbReference type="InterPro" id="IPR014042">
    <property type="entry name" value="Glutathione_synthase_a-hlx"/>
</dbReference>
<dbReference type="InterPro" id="IPR004887">
    <property type="entry name" value="GSH_synth_subst-bd"/>
</dbReference>
<dbReference type="Gene3D" id="3.30.470.20">
    <property type="entry name" value="ATP-grasp fold, B domain"/>
    <property type="match status" value="1"/>
</dbReference>
<feature type="binding site" evidence="11">
    <location>
        <position position="344"/>
    </location>
    <ligand>
        <name>ATP</name>
        <dbReference type="ChEBI" id="CHEBI:30616"/>
    </ligand>
</feature>
<dbReference type="Gene3D" id="3.40.50.1760">
    <property type="entry name" value="Glutathione synthase, substrate-binding domain superfamily, eukaryotic"/>
    <property type="match status" value="1"/>
</dbReference>
<dbReference type="GO" id="GO:0043295">
    <property type="term" value="F:glutathione binding"/>
    <property type="evidence" value="ECO:0007669"/>
    <property type="project" value="UniProtKB-UniRule"/>
</dbReference>
<feature type="binding site" evidence="11">
    <location>
        <position position="491"/>
    </location>
    <ligand>
        <name>ATP</name>
        <dbReference type="ChEBI" id="CHEBI:30616"/>
    </ligand>
</feature>
<dbReference type="AlphaFoldDB" id="A0A024GKJ1"/>
<dbReference type="GO" id="GO:0004363">
    <property type="term" value="F:glutathione synthase activity"/>
    <property type="evidence" value="ECO:0007669"/>
    <property type="project" value="UniProtKB-UniRule"/>
</dbReference>
<comment type="caution">
    <text evidence="15">The sequence shown here is derived from an EMBL/GenBank/DDBJ whole genome shotgun (WGS) entry which is preliminary data.</text>
</comment>
<evidence type="ECO:0000256" key="3">
    <source>
        <dbReference type="ARBA" id="ARBA00011738"/>
    </source>
</evidence>
<feature type="binding site" evidence="11">
    <location>
        <position position="489"/>
    </location>
    <ligand>
        <name>substrate</name>
    </ligand>
</feature>
<evidence type="ECO:0000256" key="11">
    <source>
        <dbReference type="PIRSR" id="PIRSR001558-1"/>
    </source>
</evidence>
<evidence type="ECO:0000256" key="2">
    <source>
        <dbReference type="ARBA" id="ARBA00010385"/>
    </source>
</evidence>
<feature type="binding site" evidence="12">
    <location>
        <position position="408"/>
    </location>
    <ligand>
        <name>Mg(2+)</name>
        <dbReference type="ChEBI" id="CHEBI:18420"/>
    </ligand>
</feature>
<dbReference type="Pfam" id="PF03917">
    <property type="entry name" value="GSH_synth_ATP"/>
    <property type="match status" value="1"/>
</dbReference>
<evidence type="ECO:0000256" key="7">
    <source>
        <dbReference type="ARBA" id="ARBA00022741"/>
    </source>
</evidence>
<feature type="binding site" evidence="11">
    <location>
        <begin position="437"/>
        <end position="440"/>
    </location>
    <ligand>
        <name>ATP</name>
        <dbReference type="ChEBI" id="CHEBI:30616"/>
    </ligand>
</feature>
<dbReference type="EC" id="6.3.2.3" evidence="10"/>
<keyword evidence="6 10" id="KW-0479">Metal-binding</keyword>
<evidence type="ECO:0000256" key="10">
    <source>
        <dbReference type="PIRNR" id="PIRNR001558"/>
    </source>
</evidence>
<dbReference type="SUPFAM" id="SSF52440">
    <property type="entry name" value="PreATP-grasp domain"/>
    <property type="match status" value="1"/>
</dbReference>
<dbReference type="STRING" id="65357.A0A024GKJ1"/>
<comment type="pathway">
    <text evidence="1 10">Sulfur metabolism; glutathione biosynthesis; glutathione from L-cysteine and L-glutamate: step 2/2.</text>
</comment>
<dbReference type="Proteomes" id="UP000053237">
    <property type="component" value="Unassembled WGS sequence"/>
</dbReference>
<feature type="binding site" evidence="13">
    <location>
        <begin position="305"/>
        <end position="308"/>
    </location>
    <ligand>
        <name>substrate</name>
    </ligand>
</feature>
<keyword evidence="7 10" id="KW-0547">Nucleotide-binding</keyword>
<feature type="binding site" evidence="13">
    <location>
        <begin position="170"/>
        <end position="173"/>
    </location>
    <ligand>
        <name>substrate</name>
    </ligand>
</feature>
<feature type="binding site" evidence="11">
    <location>
        <position position="497"/>
    </location>
    <ligand>
        <name>ATP</name>
        <dbReference type="ChEBI" id="CHEBI:30616"/>
    </ligand>
</feature>
<evidence type="ECO:0000256" key="5">
    <source>
        <dbReference type="ARBA" id="ARBA00022684"/>
    </source>
</evidence>
<comment type="subunit">
    <text evidence="3">Homodimer.</text>
</comment>
<evidence type="ECO:0000256" key="1">
    <source>
        <dbReference type="ARBA" id="ARBA00004965"/>
    </source>
</evidence>
<dbReference type="InterPro" id="IPR014049">
    <property type="entry name" value="Glutathione_synthase_N_euk"/>
</dbReference>
<dbReference type="UniPathway" id="UPA00142">
    <property type="reaction ID" value="UER00210"/>
</dbReference>
<dbReference type="FunFam" id="3.40.50.1760:FF:000001">
    <property type="entry name" value="Glutathione synthetase"/>
    <property type="match status" value="1"/>
</dbReference>
<evidence type="ECO:0000256" key="4">
    <source>
        <dbReference type="ARBA" id="ARBA00022598"/>
    </source>
</evidence>
<dbReference type="EMBL" id="CAIX01000159">
    <property type="protein sequence ID" value="CCI47249.1"/>
    <property type="molecule type" value="Genomic_DNA"/>
</dbReference>
<feature type="binding site" evidence="11">
    <location>
        <position position="144"/>
    </location>
    <ligand>
        <name>ATP</name>
        <dbReference type="ChEBI" id="CHEBI:30616"/>
    </ligand>
</feature>
<dbReference type="InterPro" id="IPR016185">
    <property type="entry name" value="PreATP-grasp_dom_sf"/>
</dbReference>
<dbReference type="SUPFAM" id="SSF56059">
    <property type="entry name" value="Glutathione synthetase ATP-binding domain-like"/>
    <property type="match status" value="1"/>
</dbReference>
<reference evidence="15 16" key="1">
    <citation type="submission" date="2012-05" db="EMBL/GenBank/DDBJ databases">
        <title>Recombination and specialization in a pathogen metapopulation.</title>
        <authorList>
            <person name="Gardiner A."/>
            <person name="Kemen E."/>
            <person name="Schultz-Larsen T."/>
            <person name="MacLean D."/>
            <person name="Van Oosterhout C."/>
            <person name="Jones J.D.G."/>
        </authorList>
    </citation>
    <scope>NUCLEOTIDE SEQUENCE [LARGE SCALE GENOMIC DNA]</scope>
    <source>
        <strain evidence="15 16">Ac Nc2</strain>
    </source>
</reference>
<protein>
    <recommendedName>
        <fullName evidence="10">Glutathione synthetase</fullName>
        <shortName evidence="10">GSH-S</shortName>
        <ecNumber evidence="10">6.3.2.3</ecNumber>
    </recommendedName>
</protein>
<feature type="binding site" evidence="12">
    <location>
        <position position="168"/>
    </location>
    <ligand>
        <name>Mg(2+)</name>
        <dbReference type="ChEBI" id="CHEBI:18420"/>
    </ligand>
</feature>
<dbReference type="PANTHER" id="PTHR11130:SF0">
    <property type="entry name" value="GLUTATHIONE SYNTHETASE"/>
    <property type="match status" value="1"/>
</dbReference>
<dbReference type="GO" id="GO:0005829">
    <property type="term" value="C:cytosol"/>
    <property type="evidence" value="ECO:0007669"/>
    <property type="project" value="TreeGrafter"/>
</dbReference>
<accession>A0A024GKJ1</accession>
<evidence type="ECO:0000256" key="6">
    <source>
        <dbReference type="ARBA" id="ARBA00022723"/>
    </source>
</evidence>
<keyword evidence="4 10" id="KW-0436">Ligase</keyword>
<keyword evidence="9 10" id="KW-0460">Magnesium</keyword>
<feature type="binding site" evidence="11">
    <location>
        <position position="415"/>
    </location>
    <ligand>
        <name>ATP</name>
        <dbReference type="ChEBI" id="CHEBI:30616"/>
    </ligand>
</feature>
<feature type="binding site" evidence="11">
    <location>
        <position position="253"/>
    </location>
    <ligand>
        <name>substrate</name>
    </ligand>
</feature>
<evidence type="ECO:0000313" key="16">
    <source>
        <dbReference type="Proteomes" id="UP000053237"/>
    </source>
</evidence>
<evidence type="ECO:0000256" key="9">
    <source>
        <dbReference type="ARBA" id="ARBA00022842"/>
    </source>
</evidence>
<evidence type="ECO:0000259" key="14">
    <source>
        <dbReference type="Pfam" id="PF03199"/>
    </source>
</evidence>
<dbReference type="NCBIfam" id="TIGR01986">
    <property type="entry name" value="glut_syn_euk"/>
    <property type="match status" value="1"/>
</dbReference>
<dbReference type="InParanoid" id="A0A024GKJ1"/>
<dbReference type="InterPro" id="IPR005615">
    <property type="entry name" value="Glutathione_synthase"/>
</dbReference>
<keyword evidence="8 10" id="KW-0067">ATP-binding</keyword>
<comment type="similarity">
    <text evidence="2 10">Belongs to the eukaryotic GSH synthase family.</text>
</comment>
<dbReference type="Pfam" id="PF03199">
    <property type="entry name" value="GSH_synthase"/>
    <property type="match status" value="1"/>
</dbReference>
<feature type="binding site" evidence="11">
    <location>
        <position position="166"/>
    </location>
    <ligand>
        <name>ATP</name>
        <dbReference type="ChEBI" id="CHEBI:30616"/>
    </ligand>
</feature>
<dbReference type="FunCoup" id="A0A024GKJ1">
    <property type="interactions" value="436"/>
</dbReference>
<feature type="binding site" evidence="11">
    <location>
        <begin position="404"/>
        <end position="413"/>
    </location>
    <ligand>
        <name>ATP</name>
        <dbReference type="ChEBI" id="CHEBI:30616"/>
    </ligand>
</feature>
<proteinExistence type="inferred from homology"/>
<evidence type="ECO:0000256" key="13">
    <source>
        <dbReference type="PIRSR" id="PIRSR001558-3"/>
    </source>
</evidence>
<dbReference type="Gene3D" id="3.30.1490.80">
    <property type="match status" value="1"/>
</dbReference>
<name>A0A024GKJ1_9STRA</name>
<dbReference type="InterPro" id="IPR037013">
    <property type="entry name" value="GSH-S_sub-bd_sf"/>
</dbReference>
<dbReference type="PIRSF" id="PIRSF001558">
    <property type="entry name" value="GSHase"/>
    <property type="match status" value="1"/>
</dbReference>
<keyword evidence="16" id="KW-1185">Reference proteome</keyword>
<organism evidence="15 16">
    <name type="scientific">Albugo candida</name>
    <dbReference type="NCBI Taxonomy" id="65357"/>
    <lineage>
        <taxon>Eukaryota</taxon>
        <taxon>Sar</taxon>
        <taxon>Stramenopiles</taxon>
        <taxon>Oomycota</taxon>
        <taxon>Peronosporomycetes</taxon>
        <taxon>Albuginales</taxon>
        <taxon>Albuginaceae</taxon>
        <taxon>Albugo</taxon>
    </lineage>
</organism>
<dbReference type="Gene3D" id="1.10.1080.10">
    <property type="entry name" value="Glutathione Synthetase, Chain A, domain 3"/>
    <property type="match status" value="1"/>
</dbReference>
<dbReference type="PANTHER" id="PTHR11130">
    <property type="entry name" value="GLUTATHIONE SYNTHETASE"/>
    <property type="match status" value="1"/>
</dbReference>
<feature type="binding site" evidence="13">
    <location>
        <begin position="500"/>
        <end position="501"/>
    </location>
    <ligand>
        <name>substrate</name>
    </ligand>
</feature>
<gene>
    <name evidence="15" type="ORF">BN9_082360</name>
</gene>
<dbReference type="InterPro" id="IPR014709">
    <property type="entry name" value="Glutathione_synthase_C_euk"/>
</dbReference>
<dbReference type="OrthoDB" id="2020073at2759"/>
<dbReference type="GO" id="GO:0000287">
    <property type="term" value="F:magnesium ion binding"/>
    <property type="evidence" value="ECO:0007669"/>
    <property type="project" value="UniProtKB-UniRule"/>
</dbReference>
<dbReference type="Gene3D" id="3.30.1490.50">
    <property type="match status" value="1"/>
</dbReference>